<protein>
    <submittedName>
        <fullName evidence="1">Uncharacterized protein</fullName>
    </submittedName>
</protein>
<proteinExistence type="predicted"/>
<dbReference type="Proteomes" id="UP000676079">
    <property type="component" value="Chromosome"/>
</dbReference>
<sequence length="141" mass="15654">MGVSLYYSAERDTPLTGDERATIARLASEGEEALREEALELFPAWHASGEMPEEYRSPAEVFEGLFLYSEEHLHGAQVLAGSSKVPPPACGFEPLFAQLRHYLDALGRMRRALPGARWHVHIDDAEIPWTEDGYTLGDGTP</sequence>
<organism evidence="1 2">
    <name type="scientific">Nocardiopsis changdeensis</name>
    <dbReference type="NCBI Taxonomy" id="2831969"/>
    <lineage>
        <taxon>Bacteria</taxon>
        <taxon>Bacillati</taxon>
        <taxon>Actinomycetota</taxon>
        <taxon>Actinomycetes</taxon>
        <taxon>Streptosporangiales</taxon>
        <taxon>Nocardiopsidaceae</taxon>
        <taxon>Nocardiopsis</taxon>
    </lineage>
</organism>
<name>A0ABX8C1A6_9ACTN</name>
<reference evidence="1 2" key="1">
    <citation type="submission" date="2021-05" db="EMBL/GenBank/DDBJ databases">
        <title>Direct Submission.</title>
        <authorList>
            <person name="Li K."/>
            <person name="Gao J."/>
        </authorList>
    </citation>
    <scope>NUCLEOTIDE SEQUENCE [LARGE SCALE GENOMIC DNA]</scope>
    <source>
        <strain evidence="1 2">Mg02</strain>
    </source>
</reference>
<dbReference type="RefSeq" id="WP_220565945.1">
    <property type="nucleotide sequence ID" value="NZ_CP074133.1"/>
</dbReference>
<dbReference type="EMBL" id="CP074133">
    <property type="protein sequence ID" value="QUX26333.1"/>
    <property type="molecule type" value="Genomic_DNA"/>
</dbReference>
<gene>
    <name evidence="1" type="ORF">KGD84_06370</name>
</gene>
<evidence type="ECO:0000313" key="2">
    <source>
        <dbReference type="Proteomes" id="UP000676079"/>
    </source>
</evidence>
<keyword evidence="2" id="KW-1185">Reference proteome</keyword>
<accession>A0ABX8C1A6</accession>
<evidence type="ECO:0000313" key="1">
    <source>
        <dbReference type="EMBL" id="QUX26333.1"/>
    </source>
</evidence>